<evidence type="ECO:0000256" key="2">
    <source>
        <dbReference type="ARBA" id="ARBA00022676"/>
    </source>
</evidence>
<evidence type="ECO:0000313" key="8">
    <source>
        <dbReference type="Proteomes" id="UP000035704"/>
    </source>
</evidence>
<comment type="pathway">
    <text evidence="5">Purine metabolism; XMP biosynthesis via salvage pathway; XMP from xanthine: step 1/1.</text>
</comment>
<feature type="binding site" evidence="5">
    <location>
        <position position="20"/>
    </location>
    <ligand>
        <name>xanthine</name>
        <dbReference type="ChEBI" id="CHEBI:17712"/>
    </ligand>
</feature>
<dbReference type="Gene3D" id="3.40.50.2020">
    <property type="match status" value="1"/>
</dbReference>
<dbReference type="NCBIfam" id="NF006671">
    <property type="entry name" value="PRK09219.1"/>
    <property type="match status" value="1"/>
</dbReference>
<proteinExistence type="inferred from homology"/>
<comment type="subunit">
    <text evidence="5">Homodimer.</text>
</comment>
<comment type="subcellular location">
    <subcellularLocation>
        <location evidence="5">Cytoplasm</location>
    </subcellularLocation>
</comment>
<dbReference type="InterPro" id="IPR000836">
    <property type="entry name" value="PRTase_dom"/>
</dbReference>
<keyword evidence="3 5" id="KW-0808">Transferase</keyword>
<dbReference type="PANTHER" id="PTHR43864:SF1">
    <property type="entry name" value="XANTHINE PHOSPHORIBOSYLTRANSFERASE"/>
    <property type="match status" value="1"/>
</dbReference>
<dbReference type="InterPro" id="IPR050118">
    <property type="entry name" value="Pur/Pyrimidine_PRTase"/>
</dbReference>
<organism evidence="7 8">
    <name type="scientific">Clostridium aceticum</name>
    <dbReference type="NCBI Taxonomy" id="84022"/>
    <lineage>
        <taxon>Bacteria</taxon>
        <taxon>Bacillati</taxon>
        <taxon>Bacillota</taxon>
        <taxon>Clostridia</taxon>
        <taxon>Eubacteriales</taxon>
        <taxon>Clostridiaceae</taxon>
        <taxon>Clostridium</taxon>
    </lineage>
</organism>
<gene>
    <name evidence="5 7" type="primary">xpt</name>
    <name evidence="7" type="ORF">CACET_c33390</name>
</gene>
<dbReference type="Pfam" id="PF00156">
    <property type="entry name" value="Pribosyltran"/>
    <property type="match status" value="1"/>
</dbReference>
<dbReference type="EMBL" id="CP009687">
    <property type="protein sequence ID" value="AKL96783.1"/>
    <property type="molecule type" value="Genomic_DNA"/>
</dbReference>
<dbReference type="CDD" id="cd06223">
    <property type="entry name" value="PRTases_typeI"/>
    <property type="match status" value="1"/>
</dbReference>
<evidence type="ECO:0000256" key="3">
    <source>
        <dbReference type="ARBA" id="ARBA00022679"/>
    </source>
</evidence>
<evidence type="ECO:0000256" key="5">
    <source>
        <dbReference type="HAMAP-Rule" id="MF_01184"/>
    </source>
</evidence>
<protein>
    <recommendedName>
        <fullName evidence="5 6">Xanthine phosphoribosyltransferase</fullName>
        <shortName evidence="5">XPRTase</shortName>
        <ecNumber evidence="5 6">2.4.2.22</ecNumber>
    </recommendedName>
</protein>
<dbReference type="UniPathway" id="UPA00602">
    <property type="reaction ID" value="UER00658"/>
</dbReference>
<dbReference type="EC" id="2.4.2.22" evidence="5 6"/>
<keyword evidence="1 5" id="KW-0963">Cytoplasm</keyword>
<keyword evidence="2 5" id="KW-0328">Glycosyltransferase</keyword>
<keyword evidence="4 5" id="KW-0660">Purine salvage</keyword>
<name>A0A0D8IBR5_9CLOT</name>
<dbReference type="GO" id="GO:0000310">
    <property type="term" value="F:xanthine phosphoribosyltransferase activity"/>
    <property type="evidence" value="ECO:0007669"/>
    <property type="project" value="UniProtKB-UniRule"/>
</dbReference>
<feature type="binding site" evidence="5">
    <location>
        <position position="156"/>
    </location>
    <ligand>
        <name>xanthine</name>
        <dbReference type="ChEBI" id="CHEBI:17712"/>
    </ligand>
</feature>
<dbReference type="HAMAP" id="MF_01184">
    <property type="entry name" value="XPRTase"/>
    <property type="match status" value="1"/>
</dbReference>
<dbReference type="PATRIC" id="fig|84022.5.peg.3530"/>
<dbReference type="AlphaFoldDB" id="A0A0D8IBR5"/>
<feature type="binding site" evidence="5">
    <location>
        <position position="27"/>
    </location>
    <ligand>
        <name>xanthine</name>
        <dbReference type="ChEBI" id="CHEBI:17712"/>
    </ligand>
</feature>
<sequence>MELLKKKIIEDGRILEGNILKVDNFLNHQLDIGLLNEIGKEFKKIFSHKKITKILTAEVSGIAIAAIAAQYFDVPVVFAKKTESKNLDQETYEGSVYSYTKGKYYKIRVSKRYISKEDHILIIDDFLANGQAILGLKEVVDASGANLVAAGVVIEKGFQEGGKILREANLEVHALATIDAMVNGKVVFRNHEQY</sequence>
<evidence type="ECO:0000256" key="4">
    <source>
        <dbReference type="ARBA" id="ARBA00022726"/>
    </source>
</evidence>
<keyword evidence="8" id="KW-1185">Reference proteome</keyword>
<evidence type="ECO:0000313" key="7">
    <source>
        <dbReference type="EMBL" id="AKL96783.1"/>
    </source>
</evidence>
<dbReference type="InterPro" id="IPR029057">
    <property type="entry name" value="PRTase-like"/>
</dbReference>
<dbReference type="NCBIfam" id="TIGR01744">
    <property type="entry name" value="XPRTase"/>
    <property type="match status" value="1"/>
</dbReference>
<dbReference type="Proteomes" id="UP000035704">
    <property type="component" value="Chromosome"/>
</dbReference>
<evidence type="ECO:0000256" key="1">
    <source>
        <dbReference type="ARBA" id="ARBA00022490"/>
    </source>
</evidence>
<dbReference type="GO" id="GO:0032265">
    <property type="term" value="P:XMP salvage"/>
    <property type="evidence" value="ECO:0007669"/>
    <property type="project" value="UniProtKB-UniRule"/>
</dbReference>
<comment type="similarity">
    <text evidence="5">Belongs to the purine/pyrimidine phosphoribosyltransferase family. Xpt subfamily.</text>
</comment>
<dbReference type="GO" id="GO:0006166">
    <property type="term" value="P:purine ribonucleoside salvage"/>
    <property type="evidence" value="ECO:0007669"/>
    <property type="project" value="UniProtKB-KW"/>
</dbReference>
<dbReference type="KEGG" id="cace:CACET_c33390"/>
<dbReference type="SUPFAM" id="SSF53271">
    <property type="entry name" value="PRTase-like"/>
    <property type="match status" value="1"/>
</dbReference>
<reference evidence="7 8" key="1">
    <citation type="submission" date="2014-10" db="EMBL/GenBank/DDBJ databases">
        <title>Genome sequence of Clostridium aceticum DSM 1496.</title>
        <authorList>
            <person name="Poehlein A."/>
            <person name="Schiel-Bengelsdorf B."/>
            <person name="Gottschalk G."/>
            <person name="Duerre P."/>
            <person name="Daniel R."/>
        </authorList>
    </citation>
    <scope>NUCLEOTIDE SEQUENCE [LARGE SCALE GENOMIC DNA]</scope>
    <source>
        <strain evidence="7 8">DSM 1496</strain>
    </source>
</reference>
<comment type="catalytic activity">
    <reaction evidence="5">
        <text>XMP + diphosphate = xanthine + 5-phospho-alpha-D-ribose 1-diphosphate</text>
        <dbReference type="Rhea" id="RHEA:10800"/>
        <dbReference type="ChEBI" id="CHEBI:17712"/>
        <dbReference type="ChEBI" id="CHEBI:33019"/>
        <dbReference type="ChEBI" id="CHEBI:57464"/>
        <dbReference type="ChEBI" id="CHEBI:58017"/>
        <dbReference type="EC" id="2.4.2.22"/>
    </reaction>
</comment>
<evidence type="ECO:0000256" key="6">
    <source>
        <dbReference type="NCBIfam" id="TIGR01744"/>
    </source>
</evidence>
<dbReference type="GO" id="GO:0005737">
    <property type="term" value="C:cytoplasm"/>
    <property type="evidence" value="ECO:0007669"/>
    <property type="project" value="UniProtKB-SubCell"/>
</dbReference>
<dbReference type="OrthoDB" id="9790678at2"/>
<accession>A0A0D8IBR5</accession>
<dbReference type="GO" id="GO:0046110">
    <property type="term" value="P:xanthine metabolic process"/>
    <property type="evidence" value="ECO:0007669"/>
    <property type="project" value="UniProtKB-UniRule"/>
</dbReference>
<dbReference type="InterPro" id="IPR010079">
    <property type="entry name" value="Xanthine_PRibTrfase"/>
</dbReference>
<dbReference type="STRING" id="84022.CACET_c33390"/>
<dbReference type="PANTHER" id="PTHR43864">
    <property type="entry name" value="HYPOXANTHINE/GUANINE PHOSPHORIBOSYLTRANSFERASE"/>
    <property type="match status" value="1"/>
</dbReference>
<feature type="binding site" evidence="5">
    <location>
        <begin position="128"/>
        <end position="132"/>
    </location>
    <ligand>
        <name>5-phospho-alpha-D-ribose 1-diphosphate</name>
        <dbReference type="ChEBI" id="CHEBI:58017"/>
    </ligand>
</feature>
<comment type="function">
    <text evidence="5">Converts the preformed base xanthine, a product of nucleic acid breakdown, to xanthosine 5'-monophosphate (XMP), so it can be reused for RNA or DNA synthesis.</text>
</comment>
<dbReference type="RefSeq" id="WP_044824213.1">
    <property type="nucleotide sequence ID" value="NZ_CP009687.1"/>
</dbReference>